<dbReference type="EMBL" id="AKKV01000024">
    <property type="protein sequence ID" value="EIT85747.1"/>
    <property type="molecule type" value="Genomic_DNA"/>
</dbReference>
<organism evidence="4 5">
    <name type="scientific">Fictibacillus macauensis ZFHKF-1</name>
    <dbReference type="NCBI Taxonomy" id="1196324"/>
    <lineage>
        <taxon>Bacteria</taxon>
        <taxon>Bacillati</taxon>
        <taxon>Bacillota</taxon>
        <taxon>Bacilli</taxon>
        <taxon>Bacillales</taxon>
        <taxon>Fictibacillaceae</taxon>
        <taxon>Fictibacillus</taxon>
    </lineage>
</organism>
<sequence length="209" mass="22434">MEYEFHVITNGIQNVDTLTEKAMKIAPYVSYVHLRENGCSGSEIYHYAQALLRAGFHSSSLVINHCAEAASAVDAGGLHLKGTSLPVALAKDHYGTMRIGRSVHSLSEGKEAEFQGADYVLFGHVFQTNSKQNLPARGLLQLQEIASKLSIPVIAIGGIAPENVSEVIAAGASGIAVMSGVWNAPNALQAVKRYYEALNGRVKQIEQTI</sequence>
<dbReference type="STRING" id="1196324.A374_07929"/>
<keyword evidence="2" id="KW-0784">Thiamine biosynthesis</keyword>
<dbReference type="eggNOG" id="COG0352">
    <property type="taxonomic scope" value="Bacteria"/>
</dbReference>
<dbReference type="PANTHER" id="PTHR20857">
    <property type="entry name" value="THIAMINE-PHOSPHATE PYROPHOSPHORYLASE"/>
    <property type="match status" value="1"/>
</dbReference>
<comment type="pathway">
    <text evidence="1">Cofactor biosynthesis; thiamine diphosphate biosynthesis.</text>
</comment>
<dbReference type="InterPro" id="IPR022998">
    <property type="entry name" value="ThiamineP_synth_TenI"/>
</dbReference>
<feature type="domain" description="Thiamine phosphate synthase/TenI" evidence="3">
    <location>
        <begin position="13"/>
        <end position="181"/>
    </location>
</feature>
<evidence type="ECO:0000259" key="3">
    <source>
        <dbReference type="Pfam" id="PF02581"/>
    </source>
</evidence>
<comment type="caution">
    <text evidence="4">The sequence shown here is derived from an EMBL/GenBank/DDBJ whole genome shotgun (WGS) entry which is preliminary data.</text>
</comment>
<evidence type="ECO:0000313" key="5">
    <source>
        <dbReference type="Proteomes" id="UP000004080"/>
    </source>
</evidence>
<evidence type="ECO:0000256" key="2">
    <source>
        <dbReference type="ARBA" id="ARBA00022977"/>
    </source>
</evidence>
<dbReference type="Gene3D" id="3.20.20.70">
    <property type="entry name" value="Aldolase class I"/>
    <property type="match status" value="1"/>
</dbReference>
<dbReference type="Proteomes" id="UP000004080">
    <property type="component" value="Unassembled WGS sequence"/>
</dbReference>
<dbReference type="GO" id="GO:0004789">
    <property type="term" value="F:thiamine-phosphate diphosphorylase activity"/>
    <property type="evidence" value="ECO:0007669"/>
    <property type="project" value="TreeGrafter"/>
</dbReference>
<evidence type="ECO:0000256" key="1">
    <source>
        <dbReference type="ARBA" id="ARBA00004948"/>
    </source>
</evidence>
<dbReference type="GO" id="GO:0009228">
    <property type="term" value="P:thiamine biosynthetic process"/>
    <property type="evidence" value="ECO:0007669"/>
    <property type="project" value="UniProtKB-KW"/>
</dbReference>
<dbReference type="InterPro" id="IPR036206">
    <property type="entry name" value="ThiamineP_synth_sf"/>
</dbReference>
<dbReference type="SUPFAM" id="SSF51391">
    <property type="entry name" value="Thiamin phosphate synthase"/>
    <property type="match status" value="1"/>
</dbReference>
<evidence type="ECO:0000313" key="4">
    <source>
        <dbReference type="EMBL" id="EIT85747.1"/>
    </source>
</evidence>
<proteinExistence type="predicted"/>
<gene>
    <name evidence="4" type="ORF">A374_07929</name>
</gene>
<dbReference type="Pfam" id="PF02581">
    <property type="entry name" value="TMP-TENI"/>
    <property type="match status" value="1"/>
</dbReference>
<keyword evidence="5" id="KW-1185">Reference proteome</keyword>
<dbReference type="RefSeq" id="WP_007201679.1">
    <property type="nucleotide sequence ID" value="NZ_AKKV01000024.1"/>
</dbReference>
<dbReference type="CDD" id="cd00564">
    <property type="entry name" value="TMP_TenI"/>
    <property type="match status" value="1"/>
</dbReference>
<dbReference type="AlphaFoldDB" id="I8AIZ3"/>
<dbReference type="GO" id="GO:0005737">
    <property type="term" value="C:cytoplasm"/>
    <property type="evidence" value="ECO:0007669"/>
    <property type="project" value="TreeGrafter"/>
</dbReference>
<accession>I8AIZ3</accession>
<reference evidence="4 5" key="1">
    <citation type="journal article" date="2012" name="J. Bacteriol.">
        <title>Genome of Bacillus macauensis ZFHKF-1, a Long-Chain-Forming Bacterium.</title>
        <authorList>
            <person name="Cai L."/>
            <person name="Zhang T."/>
        </authorList>
    </citation>
    <scope>NUCLEOTIDE SEQUENCE [LARGE SCALE GENOMIC DNA]</scope>
    <source>
        <strain evidence="4 5">ZFHKF-1</strain>
    </source>
</reference>
<dbReference type="PANTHER" id="PTHR20857:SF22">
    <property type="entry name" value="THIAZOLE TAUTOMERASE"/>
    <property type="match status" value="1"/>
</dbReference>
<protein>
    <submittedName>
        <fullName evidence="4">Transcriptional regulator TenI</fullName>
    </submittedName>
</protein>
<dbReference type="PATRIC" id="fig|1196324.3.peg.1626"/>
<dbReference type="InterPro" id="IPR013785">
    <property type="entry name" value="Aldolase_TIM"/>
</dbReference>
<name>I8AIZ3_9BACL</name>